<dbReference type="Pfam" id="PF01979">
    <property type="entry name" value="Amidohydro_1"/>
    <property type="match status" value="1"/>
</dbReference>
<dbReference type="Proteomes" id="UP000639606">
    <property type="component" value="Unassembled WGS sequence"/>
</dbReference>
<accession>A0A918AFR5</accession>
<dbReference type="InterPro" id="IPR011059">
    <property type="entry name" value="Metal-dep_hydrolase_composite"/>
</dbReference>
<name>A0A918AFR5_9PSEU</name>
<dbReference type="InterPro" id="IPR051781">
    <property type="entry name" value="Metallo-dep_Hydrolase"/>
</dbReference>
<reference evidence="2" key="1">
    <citation type="journal article" date="2014" name="Int. J. Syst. Evol. Microbiol.">
        <title>Complete genome sequence of Corynebacterium casei LMG S-19264T (=DSM 44701T), isolated from a smear-ripened cheese.</title>
        <authorList>
            <consortium name="US DOE Joint Genome Institute (JGI-PGF)"/>
            <person name="Walter F."/>
            <person name="Albersmeier A."/>
            <person name="Kalinowski J."/>
            <person name="Ruckert C."/>
        </authorList>
    </citation>
    <scope>NUCLEOTIDE SEQUENCE</scope>
    <source>
        <strain evidence="2">JCM 3313</strain>
    </source>
</reference>
<dbReference type="SUPFAM" id="SSF51338">
    <property type="entry name" value="Composite domain of metallo-dependent hydrolases"/>
    <property type="match status" value="1"/>
</dbReference>
<dbReference type="InterPro" id="IPR006680">
    <property type="entry name" value="Amidohydro-rel"/>
</dbReference>
<dbReference type="CDD" id="cd01309">
    <property type="entry name" value="Met_dep_hydrolase_C"/>
    <property type="match status" value="1"/>
</dbReference>
<gene>
    <name evidence="2" type="ORF">GCM10010185_01380</name>
</gene>
<dbReference type="SUPFAM" id="SSF51556">
    <property type="entry name" value="Metallo-dependent hydrolases"/>
    <property type="match status" value="1"/>
</dbReference>
<dbReference type="AlphaFoldDB" id="A0A918AFR5"/>
<evidence type="ECO:0000313" key="2">
    <source>
        <dbReference type="EMBL" id="GGP34484.1"/>
    </source>
</evidence>
<sequence>MLTMDVAITGGYVVPVSGEPVEGGTVLIRDGRIAAVGASVEVPDGVPTVDATGSWVLPGFVEAHGHLGVHEEGEGWAGQDTNEMTDPNGARLRALDAINPADLGFADALSGGVTTAVIKPGSGNVIGGQTVAVKCWGRTADEMLVRQPVSVKSALGENPKRVYGDQKKLPSTRQGVAAVIRDAFTAAQDYVARRDAADGPFQRDNTLETLAKVLSGELPWCQHCHRADDIATALRLADEFGYKLIVNHGTEGHLVADLLAERGIPVVIGPLFTTRSKVELRQRSLRTPGVLARAGVEIAITTDHPVVPINFLVHQATLAVKEGLDRETALESITVNPARMMGLNDRVGSLRPGLDGDVVIWSGDPLDVMSRAQRVFIQGREVYAYTDGEPVVANPYYTGS</sequence>
<organism evidence="2 3">
    <name type="scientific">Saccharothrix coeruleofusca</name>
    <dbReference type="NCBI Taxonomy" id="33919"/>
    <lineage>
        <taxon>Bacteria</taxon>
        <taxon>Bacillati</taxon>
        <taxon>Actinomycetota</taxon>
        <taxon>Actinomycetes</taxon>
        <taxon>Pseudonocardiales</taxon>
        <taxon>Pseudonocardiaceae</taxon>
        <taxon>Saccharothrix</taxon>
    </lineage>
</organism>
<evidence type="ECO:0000313" key="3">
    <source>
        <dbReference type="Proteomes" id="UP000639606"/>
    </source>
</evidence>
<dbReference type="Gene3D" id="3.20.20.140">
    <property type="entry name" value="Metal-dependent hydrolases"/>
    <property type="match status" value="1"/>
</dbReference>
<dbReference type="PANTHER" id="PTHR43135:SF3">
    <property type="entry name" value="ALPHA-D-RIBOSE 1-METHYLPHOSPHONATE 5-TRIPHOSPHATE DIPHOSPHATASE"/>
    <property type="match status" value="1"/>
</dbReference>
<dbReference type="EMBL" id="BMRG01000001">
    <property type="protein sequence ID" value="GGP34484.1"/>
    <property type="molecule type" value="Genomic_DNA"/>
</dbReference>
<evidence type="ECO:0000259" key="1">
    <source>
        <dbReference type="Pfam" id="PF01979"/>
    </source>
</evidence>
<proteinExistence type="predicted"/>
<dbReference type="GO" id="GO:0016810">
    <property type="term" value="F:hydrolase activity, acting on carbon-nitrogen (but not peptide) bonds"/>
    <property type="evidence" value="ECO:0007669"/>
    <property type="project" value="InterPro"/>
</dbReference>
<feature type="domain" description="Amidohydrolase-related" evidence="1">
    <location>
        <begin position="55"/>
        <end position="378"/>
    </location>
</feature>
<keyword evidence="3" id="KW-1185">Reference proteome</keyword>
<comment type="caution">
    <text evidence="2">The sequence shown here is derived from an EMBL/GenBank/DDBJ whole genome shotgun (WGS) entry which is preliminary data.</text>
</comment>
<reference evidence="2" key="2">
    <citation type="submission" date="2020-09" db="EMBL/GenBank/DDBJ databases">
        <authorList>
            <person name="Sun Q."/>
            <person name="Ohkuma M."/>
        </authorList>
    </citation>
    <scope>NUCLEOTIDE SEQUENCE</scope>
    <source>
        <strain evidence="2">JCM 3313</strain>
    </source>
</reference>
<protein>
    <submittedName>
        <fullName evidence="2">Amidohydrolase</fullName>
    </submittedName>
</protein>
<dbReference type="InterPro" id="IPR032466">
    <property type="entry name" value="Metal_Hydrolase"/>
</dbReference>
<dbReference type="PANTHER" id="PTHR43135">
    <property type="entry name" value="ALPHA-D-RIBOSE 1-METHYLPHOSPHONATE 5-TRIPHOSPHATE DIPHOSPHATASE"/>
    <property type="match status" value="1"/>
</dbReference>